<sequence length="196" mass="22849">MDFRTVAKNAASAQRMRNKLLKTGISFNGYPLWTEAEVSVLRQFHPNYSEVSRRLPQRTRAAIKRKCADLRIVKDGPRRWSGEEYVQLRKSYATSPISQVMKLFHDRTSVGLRSVLYRRRILKKSVPYKLCGNLIADSIRQRCFDLNYTIRDLDIMAGTNQYFKDIWRSHKNIDLSKLARAAKLLGGRITVKWPNE</sequence>
<keyword evidence="1" id="KW-0614">Plasmid</keyword>
<dbReference type="EMBL" id="CP104971">
    <property type="protein sequence ID" value="UXN58175.1"/>
    <property type="molecule type" value="Genomic_DNA"/>
</dbReference>
<reference evidence="1" key="1">
    <citation type="submission" date="2022-09" db="EMBL/GenBank/DDBJ databases">
        <title>Interaction between co-microsymbionts with complementary sets of symbiotic genes in legume-rhizobium systems.</title>
        <authorList>
            <person name="Safronova V."/>
            <person name="Sazanova A."/>
            <person name="Afonin A."/>
            <person name="Chirak E."/>
        </authorList>
    </citation>
    <scope>NUCLEOTIDE SEQUENCE</scope>
    <source>
        <strain evidence="1">A18/3m</strain>
    </source>
</reference>
<proteinExistence type="predicted"/>
<geneLocation type="plasmid" evidence="1 2">
    <name>p_unnamed2</name>
</geneLocation>
<dbReference type="Proteomes" id="UP001061991">
    <property type="component" value="Plasmid p_unnamed2"/>
</dbReference>
<protein>
    <submittedName>
        <fullName evidence="1">Uncharacterized protein</fullName>
    </submittedName>
</protein>
<accession>A0ACD4CX65</accession>
<keyword evidence="2" id="KW-1185">Reference proteome</keyword>
<gene>
    <name evidence="1" type="ORF">N8E88_04965</name>
</gene>
<name>A0ACD4CX65_9HYPH</name>
<evidence type="ECO:0000313" key="2">
    <source>
        <dbReference type="Proteomes" id="UP001061991"/>
    </source>
</evidence>
<evidence type="ECO:0000313" key="1">
    <source>
        <dbReference type="EMBL" id="UXN58175.1"/>
    </source>
</evidence>
<organism evidence="1 2">
    <name type="scientific">Phyllobacterium zundukense</name>
    <dbReference type="NCBI Taxonomy" id="1867719"/>
    <lineage>
        <taxon>Bacteria</taxon>
        <taxon>Pseudomonadati</taxon>
        <taxon>Pseudomonadota</taxon>
        <taxon>Alphaproteobacteria</taxon>
        <taxon>Hyphomicrobiales</taxon>
        <taxon>Phyllobacteriaceae</taxon>
        <taxon>Phyllobacterium</taxon>
    </lineage>
</organism>